<dbReference type="STRING" id="619300.G3AE83"/>
<dbReference type="GeneID" id="18872632"/>
<dbReference type="SUPFAM" id="SSF53098">
    <property type="entry name" value="Ribonuclease H-like"/>
    <property type="match status" value="1"/>
</dbReference>
<gene>
    <name evidence="2" type="ORF">SPAPADRAFT_58832</name>
</gene>
<dbReference type="Pfam" id="PF02171">
    <property type="entry name" value="Piwi"/>
    <property type="match status" value="1"/>
</dbReference>
<dbReference type="OMA" id="CHTFGRA"/>
<proteinExistence type="predicted"/>
<evidence type="ECO:0000313" key="3">
    <source>
        <dbReference type="Proteomes" id="UP000000709"/>
    </source>
</evidence>
<keyword evidence="3" id="KW-1185">Reference proteome</keyword>
<dbReference type="GO" id="GO:0003676">
    <property type="term" value="F:nucleic acid binding"/>
    <property type="evidence" value="ECO:0007669"/>
    <property type="project" value="InterPro"/>
</dbReference>
<dbReference type="KEGG" id="spaa:SPAPADRAFT_58832"/>
<sequence length="414" mass="45895">FLGEVHRLGVNVRDGFKKYSIDVDHKSVQDQSALESALCTVFTKAKGGDKCDYLIIILPKKDTMLYRAVKRVGDLKVGVANTCVVFNIFTKKLRGSNKFDIGCYSQIAMKINLKLGGSNHRLSAAHSKGLFDAQKVPVFILGADVTHPTNTTSKEESVSIASVVGSEDGIFNKFPGSIRIQSGGQEVISEMKGMVLERLENFYIKVGKLPSKILFYRDGVSEGQYYTVLKDELPQIKAAFVQFGKSKNKPKYSPKLTFLVVVKRHHTRFIPLEENGVDANEKKVAVTSNDNVTPGTTVDRDICSPAFFDFYIQSQQALQGCGIPAHYYVLHDENGYGSDEIQTITYNLCHTFGRATKSIKTVPAAYYADLLCTRGRCYIGGIERERGRQTAIEKAKAKLGSNVATSIKNTMYYI</sequence>
<dbReference type="AlphaFoldDB" id="G3AE83"/>
<dbReference type="SMART" id="SM00950">
    <property type="entry name" value="Piwi"/>
    <property type="match status" value="1"/>
</dbReference>
<name>G3AE83_SPAPN</name>
<dbReference type="HOGENOM" id="CLU_004544_6_2_1"/>
<dbReference type="OrthoDB" id="10252740at2759"/>
<dbReference type="PANTHER" id="PTHR22891">
    <property type="entry name" value="EUKARYOTIC TRANSLATION INITIATION FACTOR 2C"/>
    <property type="match status" value="1"/>
</dbReference>
<accession>G3AE83</accession>
<evidence type="ECO:0000313" key="2">
    <source>
        <dbReference type="EMBL" id="EGW35617.1"/>
    </source>
</evidence>
<dbReference type="InterPro" id="IPR036397">
    <property type="entry name" value="RNaseH_sf"/>
</dbReference>
<evidence type="ECO:0000259" key="1">
    <source>
        <dbReference type="PROSITE" id="PS50822"/>
    </source>
</evidence>
<feature type="non-terminal residue" evidence="2">
    <location>
        <position position="1"/>
    </location>
</feature>
<dbReference type="InParanoid" id="G3AE83"/>
<dbReference type="InterPro" id="IPR012337">
    <property type="entry name" value="RNaseH-like_sf"/>
</dbReference>
<protein>
    <recommendedName>
        <fullName evidence="1">Piwi domain-containing protein</fullName>
    </recommendedName>
</protein>
<dbReference type="Proteomes" id="UP000000709">
    <property type="component" value="Unassembled WGS sequence"/>
</dbReference>
<dbReference type="Gene3D" id="3.40.50.2300">
    <property type="match status" value="1"/>
</dbReference>
<dbReference type="PROSITE" id="PS50822">
    <property type="entry name" value="PIWI"/>
    <property type="match status" value="1"/>
</dbReference>
<dbReference type="eggNOG" id="KOG1041">
    <property type="taxonomic scope" value="Eukaryota"/>
</dbReference>
<reference evidence="2 3" key="1">
    <citation type="journal article" date="2011" name="Proc. Natl. Acad. Sci. U.S.A.">
        <title>Comparative genomics of xylose-fermenting fungi for enhanced biofuel production.</title>
        <authorList>
            <person name="Wohlbach D.J."/>
            <person name="Kuo A."/>
            <person name="Sato T.K."/>
            <person name="Potts K.M."/>
            <person name="Salamov A.A."/>
            <person name="LaButti K.M."/>
            <person name="Sun H."/>
            <person name="Clum A."/>
            <person name="Pangilinan J.L."/>
            <person name="Lindquist E.A."/>
            <person name="Lucas S."/>
            <person name="Lapidus A."/>
            <person name="Jin M."/>
            <person name="Gunawan C."/>
            <person name="Balan V."/>
            <person name="Dale B.E."/>
            <person name="Jeffries T.W."/>
            <person name="Zinkel R."/>
            <person name="Barry K.W."/>
            <person name="Grigoriev I.V."/>
            <person name="Gasch A.P."/>
        </authorList>
    </citation>
    <scope>NUCLEOTIDE SEQUENCE [LARGE SCALE GENOMIC DNA]</scope>
    <source>
        <strain evidence="3">NRRL Y-27907 / 11-Y1</strain>
    </source>
</reference>
<dbReference type="InterPro" id="IPR003165">
    <property type="entry name" value="Piwi"/>
</dbReference>
<feature type="domain" description="Piwi" evidence="1">
    <location>
        <begin position="53"/>
        <end position="371"/>
    </location>
</feature>
<organism evidence="3">
    <name type="scientific">Spathaspora passalidarum (strain NRRL Y-27907 / 11-Y1)</name>
    <dbReference type="NCBI Taxonomy" id="619300"/>
    <lineage>
        <taxon>Eukaryota</taxon>
        <taxon>Fungi</taxon>
        <taxon>Dikarya</taxon>
        <taxon>Ascomycota</taxon>
        <taxon>Saccharomycotina</taxon>
        <taxon>Pichiomycetes</taxon>
        <taxon>Debaryomycetaceae</taxon>
        <taxon>Spathaspora</taxon>
    </lineage>
</organism>
<dbReference type="EMBL" id="GL996499">
    <property type="protein sequence ID" value="EGW35617.1"/>
    <property type="molecule type" value="Genomic_DNA"/>
</dbReference>
<dbReference type="RefSeq" id="XP_007373029.1">
    <property type="nucleotide sequence ID" value="XM_007372967.1"/>
</dbReference>
<dbReference type="Gene3D" id="3.30.420.10">
    <property type="entry name" value="Ribonuclease H-like superfamily/Ribonuclease H"/>
    <property type="match status" value="1"/>
</dbReference>